<dbReference type="Proteomes" id="UP000305675">
    <property type="component" value="Unassembled WGS sequence"/>
</dbReference>
<dbReference type="InterPro" id="IPR050740">
    <property type="entry name" value="Aldehyde_DH_Superfamily"/>
</dbReference>
<dbReference type="RefSeq" id="WP_136861981.1">
    <property type="nucleotide sequence ID" value="NZ_SWCJ01000002.1"/>
</dbReference>
<dbReference type="InterPro" id="IPR044151">
    <property type="entry name" value="ALDH_KGSADH"/>
</dbReference>
<dbReference type="EMBL" id="SWCJ01000002">
    <property type="protein sequence ID" value="TKB57335.1"/>
    <property type="molecule type" value="Genomic_DNA"/>
</dbReference>
<evidence type="ECO:0000313" key="3">
    <source>
        <dbReference type="EMBL" id="TKB57335.1"/>
    </source>
</evidence>
<evidence type="ECO:0000256" key="1">
    <source>
        <dbReference type="ARBA" id="ARBA00023002"/>
    </source>
</evidence>
<gene>
    <name evidence="3" type="ORF">FCL42_03395</name>
</gene>
<dbReference type="OrthoDB" id="9770537at2"/>
<evidence type="ECO:0000259" key="2">
    <source>
        <dbReference type="Pfam" id="PF00171"/>
    </source>
</evidence>
<dbReference type="Gene3D" id="3.40.605.10">
    <property type="entry name" value="Aldehyde Dehydrogenase, Chain A, domain 1"/>
    <property type="match status" value="1"/>
</dbReference>
<dbReference type="CDD" id="cd07129">
    <property type="entry name" value="ALDH_KGSADH"/>
    <property type="match status" value="1"/>
</dbReference>
<proteinExistence type="predicted"/>
<sequence>MTTLSGLHFIKGEWQGELKGSFASQNPITDSNNPWQFASGTQVEAEQAAAAAHSAFTEYRRWSAERKAQLLDAMADAIDALGDTLTEVASSETALPDARLTGERGRTCGQLRLFAQDLRQPQQPVIIDTALPERTPLPKPDIRLSQLPLGPVAIFGASNFPLAFSAAGGDTASALAAGCPVVIKGHPAHPATTELVVRAMQSAMVAQGAPLGLVNLVQGHSPELSTSLVKAPQIKAVGFTGSLKVGRILADVAAARPEPIPFFGELGSINPQLLLAGKLANAPQAMAAAQVQSMMMGQGQFCTSPGVVLVKQGQGLTEYLEAVKAEIGKVAPGTMLTKGIAQQFSATAAALQQNPLIEALALGATPQCDTQTQAHAFLCSATVALANPSLLEENFGPSMLVVVADDDDQLLELINALPGQLTASIHGEDSDWSEHLPLIEALSYRVGRLIANQMPTGVEVCHAMQHGGPWPASTHSQSTSVGAEAIKRFTRPIAWQNMPKTLLPEALTDGSQHPQIRF</sequence>
<dbReference type="PANTHER" id="PTHR43353:SF3">
    <property type="entry name" value="ALDEHYDE DEHYDROGENASE-RELATED"/>
    <property type="match status" value="1"/>
</dbReference>
<dbReference type="InterPro" id="IPR016162">
    <property type="entry name" value="Ald_DH_N"/>
</dbReference>
<dbReference type="PANTHER" id="PTHR43353">
    <property type="entry name" value="SUCCINATE-SEMIALDEHYDE DEHYDROGENASE, MITOCHONDRIAL"/>
    <property type="match status" value="1"/>
</dbReference>
<dbReference type="InterPro" id="IPR016161">
    <property type="entry name" value="Ald_DH/histidinol_DH"/>
</dbReference>
<evidence type="ECO:0000313" key="4">
    <source>
        <dbReference type="Proteomes" id="UP000305675"/>
    </source>
</evidence>
<keyword evidence="1" id="KW-0560">Oxidoreductase</keyword>
<name>A0A4U1BTJ9_9GAMM</name>
<comment type="caution">
    <text evidence="3">The sequence shown here is derived from an EMBL/GenBank/DDBJ whole genome shotgun (WGS) entry which is preliminary data.</text>
</comment>
<dbReference type="Pfam" id="PF00171">
    <property type="entry name" value="Aldedh"/>
    <property type="match status" value="1"/>
</dbReference>
<accession>A0A4U1BTJ9</accession>
<dbReference type="InterPro" id="IPR016163">
    <property type="entry name" value="Ald_DH_C"/>
</dbReference>
<protein>
    <submittedName>
        <fullName evidence="3">Aldehyde dehydrogenase (NADP(+))</fullName>
    </submittedName>
</protein>
<dbReference type="SUPFAM" id="SSF53720">
    <property type="entry name" value="ALDH-like"/>
    <property type="match status" value="1"/>
</dbReference>
<dbReference type="AlphaFoldDB" id="A0A4U1BTJ9"/>
<reference evidence="3 4" key="1">
    <citation type="submission" date="2019-04" db="EMBL/GenBank/DDBJ databases">
        <authorList>
            <person name="Hwang J.C."/>
        </authorList>
    </citation>
    <scope>NUCLEOTIDE SEQUENCE [LARGE SCALE GENOMIC DNA]</scope>
    <source>
        <strain evidence="3 4">IMCC35002</strain>
    </source>
</reference>
<dbReference type="Gene3D" id="3.40.309.10">
    <property type="entry name" value="Aldehyde Dehydrogenase, Chain A, domain 2"/>
    <property type="match status" value="1"/>
</dbReference>
<keyword evidence="4" id="KW-1185">Reference proteome</keyword>
<organism evidence="3 4">
    <name type="scientific">Ferrimonas aestuarii</name>
    <dbReference type="NCBI Taxonomy" id="2569539"/>
    <lineage>
        <taxon>Bacteria</taxon>
        <taxon>Pseudomonadati</taxon>
        <taxon>Pseudomonadota</taxon>
        <taxon>Gammaproteobacteria</taxon>
        <taxon>Alteromonadales</taxon>
        <taxon>Ferrimonadaceae</taxon>
        <taxon>Ferrimonas</taxon>
    </lineage>
</organism>
<dbReference type="InterPro" id="IPR015590">
    <property type="entry name" value="Aldehyde_DH_dom"/>
</dbReference>
<feature type="domain" description="Aldehyde dehydrogenase" evidence="2">
    <location>
        <begin position="20"/>
        <end position="490"/>
    </location>
</feature>
<dbReference type="GO" id="GO:0016620">
    <property type="term" value="F:oxidoreductase activity, acting on the aldehyde or oxo group of donors, NAD or NADP as acceptor"/>
    <property type="evidence" value="ECO:0007669"/>
    <property type="project" value="InterPro"/>
</dbReference>